<sequence>MARAKNLIAFKKPLLVSVHSDQEPFTADVLVSHNGEITYIGNEIDEDNMEADIVIDATGKWLIPGFISAHSHFWQSAFPGQASDKTVNEWSEAIYEPAMRLTTQDFYNLTIQGASSHVRKGITTAFNFTYSPRFRDGLADRAQFAGALDSGIRFIHGFNIGAMTPKWSRKQAFMRTQKFLEWASTFENTGKYLGTMVANHGIMYKENMSTHAEAEIMCKLNLHGHLHYLENPQSQDIETEQARWQWLKDAGLLNRRLILGHFLHTTTSMLEEAGHAGMSVSWNPMSNGRLGSGIADIPEYLKHNIHIGLGVDGEASSDRCDPFENMRMGLYSVRGKYQDLSVLTTREVLYMHTLGAAGVLGISEKVGSLEVGKQADMILLEPPTTWRLTDPMSALVFSAGVENINSVFIGGVEQWPQKPNSAPSSLSWASWKFPVI</sequence>
<keyword evidence="4" id="KW-1185">Reference proteome</keyword>
<dbReference type="GeneID" id="27681520"/>
<dbReference type="SUPFAM" id="SSF51338">
    <property type="entry name" value="Composite domain of metallo-dependent hydrolases"/>
    <property type="match status" value="1"/>
</dbReference>
<name>A0A0A2K1B0_PENEN</name>
<dbReference type="Pfam" id="PF01979">
    <property type="entry name" value="Amidohydro_1"/>
    <property type="match status" value="1"/>
</dbReference>
<dbReference type="STRING" id="27334.A0A0A2K1B0"/>
<keyword evidence="1 3" id="KW-0378">Hydrolase</keyword>
<dbReference type="InterPro" id="IPR006680">
    <property type="entry name" value="Amidohydro-rel"/>
</dbReference>
<dbReference type="GO" id="GO:0016810">
    <property type="term" value="F:hydrolase activity, acting on carbon-nitrogen (but not peptide) bonds"/>
    <property type="evidence" value="ECO:0007669"/>
    <property type="project" value="InterPro"/>
</dbReference>
<dbReference type="VEuPathDB" id="FungiDB:PEXP_053830"/>
<evidence type="ECO:0000256" key="1">
    <source>
        <dbReference type="ARBA" id="ARBA00022801"/>
    </source>
</evidence>
<dbReference type="SUPFAM" id="SSF51556">
    <property type="entry name" value="Metallo-dependent hydrolases"/>
    <property type="match status" value="1"/>
</dbReference>
<dbReference type="InterPro" id="IPR050287">
    <property type="entry name" value="MTA/SAH_deaminase"/>
</dbReference>
<dbReference type="HOGENOM" id="CLU_012358_2_3_1"/>
<proteinExistence type="predicted"/>
<organism evidence="3 4">
    <name type="scientific">Penicillium expansum</name>
    <name type="common">Blue mold rot fungus</name>
    <dbReference type="NCBI Taxonomy" id="27334"/>
    <lineage>
        <taxon>Eukaryota</taxon>
        <taxon>Fungi</taxon>
        <taxon>Dikarya</taxon>
        <taxon>Ascomycota</taxon>
        <taxon>Pezizomycotina</taxon>
        <taxon>Eurotiomycetes</taxon>
        <taxon>Eurotiomycetidae</taxon>
        <taxon>Eurotiales</taxon>
        <taxon>Aspergillaceae</taxon>
        <taxon>Penicillium</taxon>
    </lineage>
</organism>
<dbReference type="Gene3D" id="2.30.40.10">
    <property type="entry name" value="Urease, subunit C, domain 1"/>
    <property type="match status" value="1"/>
</dbReference>
<dbReference type="Gene3D" id="3.20.20.140">
    <property type="entry name" value="Metal-dependent hydrolases"/>
    <property type="match status" value="1"/>
</dbReference>
<dbReference type="EMBL" id="JQFZ01000070">
    <property type="protein sequence ID" value="KGO60648.1"/>
    <property type="molecule type" value="Genomic_DNA"/>
</dbReference>
<dbReference type="AlphaFoldDB" id="A0A0A2K1B0"/>
<dbReference type="RefSeq" id="XP_016601705.1">
    <property type="nucleotide sequence ID" value="XM_016746100.1"/>
</dbReference>
<protein>
    <submittedName>
        <fullName evidence="3">Amidohydrolase 1</fullName>
    </submittedName>
</protein>
<dbReference type="Proteomes" id="UP000030143">
    <property type="component" value="Unassembled WGS sequence"/>
</dbReference>
<evidence type="ECO:0000259" key="2">
    <source>
        <dbReference type="Pfam" id="PF01979"/>
    </source>
</evidence>
<evidence type="ECO:0000313" key="3">
    <source>
        <dbReference type="EMBL" id="KGO60648.1"/>
    </source>
</evidence>
<accession>A0A0A2K1B0</accession>
<dbReference type="PANTHER" id="PTHR43794">
    <property type="entry name" value="AMINOHYDROLASE SSNA-RELATED"/>
    <property type="match status" value="1"/>
</dbReference>
<reference evidence="3 4" key="1">
    <citation type="journal article" date="2015" name="Mol. Plant Microbe Interact.">
        <title>Genome, transcriptome, and functional analyses of Penicillium expansum provide new insights into secondary metabolism and pathogenicity.</title>
        <authorList>
            <person name="Ballester A.R."/>
            <person name="Marcet-Houben M."/>
            <person name="Levin E."/>
            <person name="Sela N."/>
            <person name="Selma-Lazaro C."/>
            <person name="Carmona L."/>
            <person name="Wisniewski M."/>
            <person name="Droby S."/>
            <person name="Gonzalez-Candelas L."/>
            <person name="Gabaldon T."/>
        </authorList>
    </citation>
    <scope>NUCLEOTIDE SEQUENCE [LARGE SCALE GENOMIC DNA]</scope>
    <source>
        <strain evidence="3 4">MD-8</strain>
    </source>
</reference>
<dbReference type="InterPro" id="IPR032466">
    <property type="entry name" value="Metal_Hydrolase"/>
</dbReference>
<evidence type="ECO:0000313" key="4">
    <source>
        <dbReference type="Proteomes" id="UP000030143"/>
    </source>
</evidence>
<gene>
    <name evidence="3" type="ORF">PEX2_088300</name>
</gene>
<feature type="domain" description="Amidohydrolase-related" evidence="2">
    <location>
        <begin position="62"/>
        <end position="411"/>
    </location>
</feature>
<dbReference type="InterPro" id="IPR011059">
    <property type="entry name" value="Metal-dep_hydrolase_composite"/>
</dbReference>
<dbReference type="PANTHER" id="PTHR43794:SF11">
    <property type="entry name" value="AMIDOHYDROLASE-RELATED DOMAIN-CONTAINING PROTEIN"/>
    <property type="match status" value="1"/>
</dbReference>
<comment type="caution">
    <text evidence="3">The sequence shown here is derived from an EMBL/GenBank/DDBJ whole genome shotgun (WGS) entry which is preliminary data.</text>
</comment>